<gene>
    <name evidence="4" type="ORF">SLS58_002919</name>
</gene>
<feature type="domain" description="C2H2-type" evidence="3">
    <location>
        <begin position="43"/>
        <end position="71"/>
    </location>
</feature>
<evidence type="ECO:0000256" key="2">
    <source>
        <dbReference type="SAM" id="MobiDB-lite"/>
    </source>
</evidence>
<keyword evidence="1" id="KW-0479">Metal-binding</keyword>
<feature type="compositionally biased region" description="Acidic residues" evidence="2">
    <location>
        <begin position="258"/>
        <end position="268"/>
    </location>
</feature>
<dbReference type="PROSITE" id="PS00028">
    <property type="entry name" value="ZINC_FINGER_C2H2_1"/>
    <property type="match status" value="1"/>
</dbReference>
<evidence type="ECO:0000256" key="1">
    <source>
        <dbReference type="PROSITE-ProRule" id="PRU00042"/>
    </source>
</evidence>
<feature type="compositionally biased region" description="Basic and acidic residues" evidence="2">
    <location>
        <begin position="280"/>
        <end position="289"/>
    </location>
</feature>
<organism evidence="4 5">
    <name type="scientific">Diplodia intermedia</name>
    <dbReference type="NCBI Taxonomy" id="856260"/>
    <lineage>
        <taxon>Eukaryota</taxon>
        <taxon>Fungi</taxon>
        <taxon>Dikarya</taxon>
        <taxon>Ascomycota</taxon>
        <taxon>Pezizomycotina</taxon>
        <taxon>Dothideomycetes</taxon>
        <taxon>Dothideomycetes incertae sedis</taxon>
        <taxon>Botryosphaeriales</taxon>
        <taxon>Botryosphaeriaceae</taxon>
        <taxon>Diplodia</taxon>
    </lineage>
</organism>
<feature type="region of interest" description="Disordered" evidence="2">
    <location>
        <begin position="256"/>
        <end position="299"/>
    </location>
</feature>
<comment type="caution">
    <text evidence="4">The sequence shown here is derived from an EMBL/GenBank/DDBJ whole genome shotgun (WGS) entry which is preliminary data.</text>
</comment>
<evidence type="ECO:0000313" key="5">
    <source>
        <dbReference type="Proteomes" id="UP001521184"/>
    </source>
</evidence>
<keyword evidence="1" id="KW-0862">Zinc</keyword>
<dbReference type="EMBL" id="JAKEKT020000013">
    <property type="protein sequence ID" value="KAL1647148.1"/>
    <property type="molecule type" value="Genomic_DNA"/>
</dbReference>
<evidence type="ECO:0000313" key="4">
    <source>
        <dbReference type="EMBL" id="KAL1647148.1"/>
    </source>
</evidence>
<keyword evidence="5" id="KW-1185">Reference proteome</keyword>
<dbReference type="Gene3D" id="3.30.160.60">
    <property type="entry name" value="Classic Zinc Finger"/>
    <property type="match status" value="1"/>
</dbReference>
<proteinExistence type="predicted"/>
<reference evidence="4 5" key="1">
    <citation type="journal article" date="2023" name="Plant Dis.">
        <title>First Report of Diplodia intermedia Causing Canker and Dieback Diseases on Apple Trees in Canada.</title>
        <authorList>
            <person name="Ellouze W."/>
            <person name="Ilyukhin E."/>
            <person name="Sulman M."/>
            <person name="Ali S."/>
        </authorList>
    </citation>
    <scope>NUCLEOTIDE SEQUENCE [LARGE SCALE GENOMIC DNA]</scope>
    <source>
        <strain evidence="4 5">M45-28</strain>
    </source>
</reference>
<dbReference type="InterPro" id="IPR013087">
    <property type="entry name" value="Znf_C2H2_type"/>
</dbReference>
<protein>
    <recommendedName>
        <fullName evidence="3">C2H2-type domain-containing protein</fullName>
    </recommendedName>
</protein>
<name>A0ABR3TY02_9PEZI</name>
<accession>A0ABR3TY02</accession>
<dbReference type="SMART" id="SM00355">
    <property type="entry name" value="ZnF_C2H2"/>
    <property type="match status" value="2"/>
</dbReference>
<dbReference type="PROSITE" id="PS50157">
    <property type="entry name" value="ZINC_FINGER_C2H2_2"/>
    <property type="match status" value="1"/>
</dbReference>
<dbReference type="Proteomes" id="UP001521184">
    <property type="component" value="Unassembled WGS sequence"/>
</dbReference>
<evidence type="ECO:0000259" key="3">
    <source>
        <dbReference type="PROSITE" id="PS50157"/>
    </source>
</evidence>
<keyword evidence="1" id="KW-0863">Zinc-finger</keyword>
<sequence length="299" mass="34125">MPAIRYGCPFCPKHSFKWVHELGKHVRVDHPGRKLPRGLVKKFACGHCPAVFSTSIRLARHVAAAHPPDASPLAPGEKTPLDAYFDAHRVRNDFSYDRRTVPSHSFNRLRKYLLWEGAELVRERRAFGAALRAELVLWFGGDEVHALHRFSRAVGARKNVPYSVNAFRRNFRNKRVNLIDLLHWARHERDASTGGEKGGGGVELEPVRVFESREELLEYSTQNAKSFPWRFAGRDRSTDEGNLVLWHLLRGFPREMEDTGDDPFENDENTNNVSQGEAGHGSEKKEHRQGYAFRSIAHS</sequence>